<gene>
    <name evidence="1" type="ORF">FAZ95_07270</name>
</gene>
<dbReference type="RefSeq" id="WP_137331830.1">
    <property type="nucleotide sequence ID" value="NZ_CP040077.1"/>
</dbReference>
<dbReference type="OrthoDB" id="9003938at2"/>
<sequence length="153" mass="17287">MGGNIRSEREEYFEQLCITIDADEAHEQEGIEYFEAQLGEPDFDAAHWLDIALYYSPAVARGIVDMVDEDDRARSNIAAIIAENLDISYGDDECERFAEIIRFALANGVPIDFDVLLDGCERALDDLDHWADDETKAPLVALRDTLAQLQHEH</sequence>
<organism evidence="1 2">
    <name type="scientific">Trinickia violacea</name>
    <dbReference type="NCBI Taxonomy" id="2571746"/>
    <lineage>
        <taxon>Bacteria</taxon>
        <taxon>Pseudomonadati</taxon>
        <taxon>Pseudomonadota</taxon>
        <taxon>Betaproteobacteria</taxon>
        <taxon>Burkholderiales</taxon>
        <taxon>Burkholderiaceae</taxon>
        <taxon>Trinickia</taxon>
    </lineage>
</organism>
<evidence type="ECO:0000313" key="1">
    <source>
        <dbReference type="EMBL" id="QCP48999.1"/>
    </source>
</evidence>
<dbReference type="EMBL" id="CP040077">
    <property type="protein sequence ID" value="QCP48999.1"/>
    <property type="molecule type" value="Genomic_DNA"/>
</dbReference>
<dbReference type="KEGG" id="tvl:FAZ95_07270"/>
<protein>
    <submittedName>
        <fullName evidence="1">Uncharacterized protein</fullName>
    </submittedName>
</protein>
<reference evidence="1 2" key="1">
    <citation type="submission" date="2019-05" db="EMBL/GenBank/DDBJ databases">
        <title>Burkholderia sp. DHOD12, isolated from subtropical forest soil.</title>
        <authorList>
            <person name="Gao Z.-H."/>
            <person name="Qiu L.-H."/>
        </authorList>
    </citation>
    <scope>NUCLEOTIDE SEQUENCE [LARGE SCALE GENOMIC DNA]</scope>
    <source>
        <strain evidence="1 2">DHOD12</strain>
    </source>
</reference>
<dbReference type="AlphaFoldDB" id="A0A4P8IT39"/>
<name>A0A4P8IT39_9BURK</name>
<proteinExistence type="predicted"/>
<evidence type="ECO:0000313" key="2">
    <source>
        <dbReference type="Proteomes" id="UP000298656"/>
    </source>
</evidence>
<dbReference type="Proteomes" id="UP000298656">
    <property type="component" value="Chromosome 1"/>
</dbReference>
<accession>A0A4P8IT39</accession>
<keyword evidence="2" id="KW-1185">Reference proteome</keyword>